<proteinExistence type="predicted"/>
<dbReference type="AlphaFoldDB" id="A0AAV8X8K0"/>
<keyword evidence="1" id="KW-0175">Coiled coil</keyword>
<protein>
    <submittedName>
        <fullName evidence="2">Uncharacterized protein</fullName>
    </submittedName>
</protein>
<evidence type="ECO:0000313" key="2">
    <source>
        <dbReference type="EMBL" id="KAJ8934801.1"/>
    </source>
</evidence>
<dbReference type="EMBL" id="JANEYF010003662">
    <property type="protein sequence ID" value="KAJ8934801.1"/>
    <property type="molecule type" value="Genomic_DNA"/>
</dbReference>
<name>A0AAV8X8K0_9CUCU</name>
<keyword evidence="3" id="KW-1185">Reference proteome</keyword>
<gene>
    <name evidence="2" type="ORF">NQ314_013189</name>
</gene>
<evidence type="ECO:0000256" key="1">
    <source>
        <dbReference type="SAM" id="Coils"/>
    </source>
</evidence>
<comment type="caution">
    <text evidence="2">The sequence shown here is derived from an EMBL/GenBank/DDBJ whole genome shotgun (WGS) entry which is preliminary data.</text>
</comment>
<reference evidence="2" key="1">
    <citation type="journal article" date="2023" name="Insect Mol. Biol.">
        <title>Genome sequencing provides insights into the evolution of gene families encoding plant cell wall-degrading enzymes in longhorned beetles.</title>
        <authorList>
            <person name="Shin N.R."/>
            <person name="Okamura Y."/>
            <person name="Kirsch R."/>
            <person name="Pauchet Y."/>
        </authorList>
    </citation>
    <scope>NUCLEOTIDE SEQUENCE</scope>
    <source>
        <strain evidence="2">RBIC_L_NR</strain>
    </source>
</reference>
<accession>A0AAV8X8K0</accession>
<sequence>MKNKISHIEDNLRLALDSIDKADRVDLDLLRANAEKNIEKSQSENRTYYDKRYKKPHSYKVGDYVMMANVDTTPEVNKKLISKYREPYTIKDVLPNDRYAVTDIIGF</sequence>
<dbReference type="Proteomes" id="UP001162156">
    <property type="component" value="Unassembled WGS sequence"/>
</dbReference>
<feature type="coiled-coil region" evidence="1">
    <location>
        <begin position="24"/>
        <end position="51"/>
    </location>
</feature>
<evidence type="ECO:0000313" key="3">
    <source>
        <dbReference type="Proteomes" id="UP001162156"/>
    </source>
</evidence>
<organism evidence="2 3">
    <name type="scientific">Rhamnusium bicolor</name>
    <dbReference type="NCBI Taxonomy" id="1586634"/>
    <lineage>
        <taxon>Eukaryota</taxon>
        <taxon>Metazoa</taxon>
        <taxon>Ecdysozoa</taxon>
        <taxon>Arthropoda</taxon>
        <taxon>Hexapoda</taxon>
        <taxon>Insecta</taxon>
        <taxon>Pterygota</taxon>
        <taxon>Neoptera</taxon>
        <taxon>Endopterygota</taxon>
        <taxon>Coleoptera</taxon>
        <taxon>Polyphaga</taxon>
        <taxon>Cucujiformia</taxon>
        <taxon>Chrysomeloidea</taxon>
        <taxon>Cerambycidae</taxon>
        <taxon>Lepturinae</taxon>
        <taxon>Rhagiini</taxon>
        <taxon>Rhamnusium</taxon>
    </lineage>
</organism>